<feature type="transmembrane region" description="Helical" evidence="1">
    <location>
        <begin position="188"/>
        <end position="210"/>
    </location>
</feature>
<dbReference type="PANTHER" id="PTHR32502">
    <property type="entry name" value="N-ACETYLGALACTOSAMINE PERMEASE II COMPONENT-RELATED"/>
    <property type="match status" value="1"/>
</dbReference>
<protein>
    <submittedName>
        <fullName evidence="2">Mannose permease IID component</fullName>
    </submittedName>
</protein>
<dbReference type="STRING" id="545501.BN997_00759"/>
<dbReference type="AlphaFoldDB" id="A0A0A1MPE9"/>
<feature type="transmembrane region" description="Helical" evidence="1">
    <location>
        <begin position="145"/>
        <end position="167"/>
    </location>
</feature>
<feature type="transmembrane region" description="Helical" evidence="1">
    <location>
        <begin position="106"/>
        <end position="133"/>
    </location>
</feature>
<proteinExistence type="predicted"/>
<reference evidence="2 3" key="1">
    <citation type="submission" date="2014-11" db="EMBL/GenBank/DDBJ databases">
        <authorList>
            <person name="Urmite Genomes Urmite Genomes"/>
        </authorList>
    </citation>
    <scope>NUCLEOTIDE SEQUENCE [LARGE SCALE GENOMIC DNA]</scope>
    <source>
        <strain evidence="2 3">Oc5</strain>
    </source>
</reference>
<evidence type="ECO:0000313" key="3">
    <source>
        <dbReference type="Proteomes" id="UP000040453"/>
    </source>
</evidence>
<keyword evidence="1" id="KW-0472">Membrane</keyword>
<keyword evidence="1" id="KW-0812">Transmembrane</keyword>
<feature type="transmembrane region" description="Helical" evidence="1">
    <location>
        <begin position="254"/>
        <end position="272"/>
    </location>
</feature>
<dbReference type="GO" id="GO:0005886">
    <property type="term" value="C:plasma membrane"/>
    <property type="evidence" value="ECO:0007669"/>
    <property type="project" value="TreeGrafter"/>
</dbReference>
<dbReference type="InterPro" id="IPR050303">
    <property type="entry name" value="GatZ_KbaZ_carbometab"/>
</dbReference>
<organism evidence="2 3">
    <name type="scientific">Oceanobacillus oncorhynchi</name>
    <dbReference type="NCBI Taxonomy" id="545501"/>
    <lineage>
        <taxon>Bacteria</taxon>
        <taxon>Bacillati</taxon>
        <taxon>Bacillota</taxon>
        <taxon>Bacilli</taxon>
        <taxon>Bacillales</taxon>
        <taxon>Bacillaceae</taxon>
        <taxon>Oceanobacillus</taxon>
    </lineage>
</organism>
<keyword evidence="1" id="KW-1133">Transmembrane helix</keyword>
<dbReference type="GO" id="GO:0009401">
    <property type="term" value="P:phosphoenolpyruvate-dependent sugar phosphotransferase system"/>
    <property type="evidence" value="ECO:0007669"/>
    <property type="project" value="InterPro"/>
</dbReference>
<dbReference type="PROSITE" id="PS51108">
    <property type="entry name" value="PTS_EIID"/>
    <property type="match status" value="1"/>
</dbReference>
<keyword evidence="3" id="KW-1185">Reference proteome</keyword>
<dbReference type="InterPro" id="IPR004704">
    <property type="entry name" value="PTS_IID_man"/>
</dbReference>
<dbReference type="PANTHER" id="PTHR32502:SF23">
    <property type="entry name" value="TRANSPORT PROTEIN, PTS SYSTEM"/>
    <property type="match status" value="1"/>
</dbReference>
<accession>A0A0A1MPE9</accession>
<dbReference type="EMBL" id="CDGG01000001">
    <property type="protein sequence ID" value="CEI80946.1"/>
    <property type="molecule type" value="Genomic_DNA"/>
</dbReference>
<name>A0A0A1MPE9_9BACI</name>
<dbReference type="Proteomes" id="UP000040453">
    <property type="component" value="Unassembled WGS sequence"/>
</dbReference>
<evidence type="ECO:0000256" key="1">
    <source>
        <dbReference type="SAM" id="Phobius"/>
    </source>
</evidence>
<sequence>MEEQNKPGEITKKDLRKVFWRSFTLQGSFTYERMQALGYLYSLIPLLIKLYPNSKERSEAYQRHLAFFNTTPAVSSFIMGISGAMEQKNAKDKENFDKTTINNIKVALMGPLAGIGDSFFWGTFRVIAAGIGISLASDGNLLGPILFLVLYNVPHFLARYYGTFVGFNKGTDLLDKIQEKGQFEKISLSASVLGLIVIGAMTGTLIDLSTPLSFSMQGSEVNLQDTLDEIMPKMIPLGLTLFILYLLKKSVKVNYIMLGIIVIGIVSSVLGIF</sequence>
<dbReference type="Pfam" id="PF03613">
    <property type="entry name" value="EIID-AGA"/>
    <property type="match status" value="1"/>
</dbReference>
<feature type="transmembrane region" description="Helical" evidence="1">
    <location>
        <begin position="230"/>
        <end position="247"/>
    </location>
</feature>
<gene>
    <name evidence="2" type="primary">manZ_2</name>
    <name evidence="2" type="ORF">BN997_00759</name>
</gene>
<dbReference type="RefSeq" id="WP_042529751.1">
    <property type="nucleotide sequence ID" value="NZ_CDGG01000001.1"/>
</dbReference>
<dbReference type="OrthoDB" id="9795582at2"/>
<evidence type="ECO:0000313" key="2">
    <source>
        <dbReference type="EMBL" id="CEI80946.1"/>
    </source>
</evidence>